<reference evidence="2 3" key="2">
    <citation type="journal article" date="2017" name="Sci. Rep.">
        <title>Ant-infecting Ophiocordyceps genomes reveal a high diversity of potential behavioral manipulation genes and a possible major role for enterotoxins.</title>
        <authorList>
            <person name="de Bekker C."/>
            <person name="Ohm R.A."/>
            <person name="Evans H.C."/>
            <person name="Brachmann A."/>
            <person name="Hughes D.P."/>
        </authorList>
    </citation>
    <scope>NUCLEOTIDE SEQUENCE [LARGE SCALE GENOMIC DNA]</scope>
    <source>
        <strain evidence="2 3">SC16a</strain>
    </source>
</reference>
<evidence type="ECO:0000256" key="1">
    <source>
        <dbReference type="SAM" id="Phobius"/>
    </source>
</evidence>
<keyword evidence="1" id="KW-0472">Membrane</keyword>
<dbReference type="Proteomes" id="UP000037136">
    <property type="component" value="Unassembled WGS sequence"/>
</dbReference>
<protein>
    <submittedName>
        <fullName evidence="2">Uncharacterized protein</fullName>
    </submittedName>
</protein>
<evidence type="ECO:0000313" key="3">
    <source>
        <dbReference type="Proteomes" id="UP000037136"/>
    </source>
</evidence>
<dbReference type="EMBL" id="LAZP02000179">
    <property type="protein sequence ID" value="PFH59706.1"/>
    <property type="molecule type" value="Genomic_DNA"/>
</dbReference>
<evidence type="ECO:0000313" key="2">
    <source>
        <dbReference type="EMBL" id="PFH59706.1"/>
    </source>
</evidence>
<gene>
    <name evidence="2" type="ORF">XA68_11969</name>
</gene>
<accession>A0A2A9PFU7</accession>
<keyword evidence="3" id="KW-1185">Reference proteome</keyword>
<keyword evidence="1" id="KW-1133">Transmembrane helix</keyword>
<dbReference type="AlphaFoldDB" id="A0A2A9PFU7"/>
<reference evidence="2 3" key="1">
    <citation type="journal article" date="2015" name="BMC Genomics">
        <title>Gene expression during zombie ant biting behavior reflects the complexity underlying fungal parasitic behavioral manipulation.</title>
        <authorList>
            <person name="de Bekker C."/>
            <person name="Ohm R.A."/>
            <person name="Loreto R.G."/>
            <person name="Sebastian A."/>
            <person name="Albert I."/>
            <person name="Merrow M."/>
            <person name="Brachmann A."/>
            <person name="Hughes D.P."/>
        </authorList>
    </citation>
    <scope>NUCLEOTIDE SEQUENCE [LARGE SCALE GENOMIC DNA]</scope>
    <source>
        <strain evidence="2 3">SC16a</strain>
    </source>
</reference>
<dbReference type="Pfam" id="PF16015">
    <property type="entry name" value="Promethin"/>
    <property type="match status" value="1"/>
</dbReference>
<keyword evidence="1" id="KW-0812">Transmembrane</keyword>
<name>A0A2A9PFU7_OPHUN</name>
<feature type="transmembrane region" description="Helical" evidence="1">
    <location>
        <begin position="129"/>
        <end position="148"/>
    </location>
</feature>
<sequence>MASSQDEGGQQQQQQQQYSIPNPQSNGLSHLAASEVDAGLFQRCLDYVVAPSSRRRAYDYASSVASSRPILFSLVASQLLFSFLPLLLFVAFAAATVAFALGAAVLFALFWVAFALLLLLPALLVASSIALLVWAWALFSFFVARWVWTNANGAAAAKQDHHRHGIKAETKAENGD</sequence>
<comment type="caution">
    <text evidence="2">The sequence shown here is derived from an EMBL/GenBank/DDBJ whole genome shotgun (WGS) entry which is preliminary data.</text>
</comment>
<organism evidence="2 3">
    <name type="scientific">Ophiocordyceps unilateralis</name>
    <name type="common">Zombie-ant fungus</name>
    <name type="synonym">Torrubia unilateralis</name>
    <dbReference type="NCBI Taxonomy" id="268505"/>
    <lineage>
        <taxon>Eukaryota</taxon>
        <taxon>Fungi</taxon>
        <taxon>Dikarya</taxon>
        <taxon>Ascomycota</taxon>
        <taxon>Pezizomycotina</taxon>
        <taxon>Sordariomycetes</taxon>
        <taxon>Hypocreomycetidae</taxon>
        <taxon>Hypocreales</taxon>
        <taxon>Ophiocordycipitaceae</taxon>
        <taxon>Ophiocordyceps</taxon>
    </lineage>
</organism>
<proteinExistence type="predicted"/>
<feature type="transmembrane region" description="Helical" evidence="1">
    <location>
        <begin position="99"/>
        <end position="123"/>
    </location>
</feature>
<feature type="transmembrane region" description="Helical" evidence="1">
    <location>
        <begin position="70"/>
        <end position="92"/>
    </location>
</feature>